<dbReference type="AlphaFoldDB" id="A0AAV8UJX3"/>
<comment type="function">
    <text evidence="5">Involved in endoplasmic reticulum-associated protein degradation (ERAD). Acts as a platform to recruit both UBQLN1 and VCP to the ER during ERAD.</text>
</comment>
<dbReference type="SMART" id="SM00166">
    <property type="entry name" value="UBX"/>
    <property type="match status" value="1"/>
</dbReference>
<name>A0AAV8UJX3_9RHOD</name>
<feature type="compositionally biased region" description="Polar residues" evidence="6">
    <location>
        <begin position="534"/>
        <end position="543"/>
    </location>
</feature>
<proteinExistence type="predicted"/>
<comment type="subunit">
    <text evidence="3">Directly interacts with VCP. Interacts with UBQLN1. Forms a complex with VCP and UBQLN1.</text>
</comment>
<dbReference type="Pfam" id="PF00789">
    <property type="entry name" value="UBX"/>
    <property type="match status" value="1"/>
</dbReference>
<dbReference type="InterPro" id="IPR036249">
    <property type="entry name" value="Thioredoxin-like_sf"/>
</dbReference>
<evidence type="ECO:0000256" key="5">
    <source>
        <dbReference type="ARBA" id="ARBA00046062"/>
    </source>
</evidence>
<evidence type="ECO:0000259" key="7">
    <source>
        <dbReference type="PROSITE" id="PS50033"/>
    </source>
</evidence>
<protein>
    <recommendedName>
        <fullName evidence="4">UBX domain-containing protein 2</fullName>
    </recommendedName>
</protein>
<keyword evidence="9" id="KW-1185">Reference proteome</keyword>
<dbReference type="PROSITE" id="PS50033">
    <property type="entry name" value="UBX"/>
    <property type="match status" value="1"/>
</dbReference>
<dbReference type="PANTHER" id="PTHR46424:SF1">
    <property type="entry name" value="UBX DOMAIN-CONTAINING PROTEIN 4"/>
    <property type="match status" value="1"/>
</dbReference>
<sequence>MVEFFDGNVGEAIKSVQEQNRCLLVTVQDDSDVCKEMEMSLWTDSSVVEAISEAEFTCLMIKPGSSPFPRSMWMLPSETESLIPCHCLMLFLGCYPAGNLDTQDYANFKSFFPVYVFPTVYILAPNGKPLAYFATSVPKSELLLKVQESASKLQEESSSNTGQNRTSDANTGPTGVPKPVATEEGSNPPNTTRSRQTPDPVPSAAAEQNAESSKGPISERKASAEPTEENDAVDKGSDIEPPQKSEKTTTEGAMIMPLFKTYSELTSRPLHLLPGKQTRPVLLQDQLRARVKGSSAGVPAPEQSEGQVGLDASVLTATAVGAKEEIPKPPEKEMTSLCFRLPDSSKLVQNFKRTDSLAEVERFVRDNVGMMKMQCLYPHLSFQSADFDKSLEDLGLHPSATILLVQERSAVRDALSPTHRVRSARYALSDMISPIRDFFNMIFARIQAFFAGIVNTAQRTVDQRSASSSTPTTSQQRSAPARTDNAGFGPSRLATLSDYGQSSSQPQQQGRGLFQRPAANPGDQGSAGFRRSGNVATFSPPSSDNDEEKKTNFWNGNSTQFGGDDNKRQ</sequence>
<dbReference type="PANTHER" id="PTHR46424">
    <property type="entry name" value="UBX DOMAIN-CONTAINING PROTEIN 4"/>
    <property type="match status" value="1"/>
</dbReference>
<keyword evidence="2" id="KW-0834">Unfolded protein response</keyword>
<evidence type="ECO:0000256" key="4">
    <source>
        <dbReference type="ARBA" id="ARBA00041575"/>
    </source>
</evidence>
<evidence type="ECO:0000256" key="1">
    <source>
        <dbReference type="ARBA" id="ARBA00004406"/>
    </source>
</evidence>
<feature type="compositionally biased region" description="Low complexity" evidence="6">
    <location>
        <begin position="463"/>
        <end position="480"/>
    </location>
</feature>
<dbReference type="GO" id="GO:0036503">
    <property type="term" value="P:ERAD pathway"/>
    <property type="evidence" value="ECO:0007669"/>
    <property type="project" value="TreeGrafter"/>
</dbReference>
<dbReference type="GO" id="GO:0005789">
    <property type="term" value="C:endoplasmic reticulum membrane"/>
    <property type="evidence" value="ECO:0007669"/>
    <property type="project" value="UniProtKB-SubCell"/>
</dbReference>
<gene>
    <name evidence="8" type="ORF">NDN08_003844</name>
</gene>
<dbReference type="Gene3D" id="3.40.30.10">
    <property type="entry name" value="Glutaredoxin"/>
    <property type="match status" value="1"/>
</dbReference>
<organism evidence="8 9">
    <name type="scientific">Rhodosorus marinus</name>
    <dbReference type="NCBI Taxonomy" id="101924"/>
    <lineage>
        <taxon>Eukaryota</taxon>
        <taxon>Rhodophyta</taxon>
        <taxon>Stylonematophyceae</taxon>
        <taxon>Stylonematales</taxon>
        <taxon>Stylonemataceae</taxon>
        <taxon>Rhodosorus</taxon>
    </lineage>
</organism>
<comment type="caution">
    <text evidence="8">The sequence shown here is derived from an EMBL/GenBank/DDBJ whole genome shotgun (WGS) entry which is preliminary data.</text>
</comment>
<feature type="region of interest" description="Disordered" evidence="6">
    <location>
        <begin position="460"/>
        <end position="569"/>
    </location>
</feature>
<dbReference type="SUPFAM" id="SSF52833">
    <property type="entry name" value="Thioredoxin-like"/>
    <property type="match status" value="1"/>
</dbReference>
<dbReference type="InterPro" id="IPR001012">
    <property type="entry name" value="UBX_dom"/>
</dbReference>
<feature type="domain" description="UBX" evidence="7">
    <location>
        <begin position="330"/>
        <end position="404"/>
    </location>
</feature>
<dbReference type="InterPro" id="IPR029071">
    <property type="entry name" value="Ubiquitin-like_domsf"/>
</dbReference>
<feature type="compositionally biased region" description="Polar residues" evidence="6">
    <location>
        <begin position="153"/>
        <end position="173"/>
    </location>
</feature>
<feature type="compositionally biased region" description="Polar residues" evidence="6">
    <location>
        <begin position="552"/>
        <end position="561"/>
    </location>
</feature>
<evidence type="ECO:0000313" key="9">
    <source>
        <dbReference type="Proteomes" id="UP001157974"/>
    </source>
</evidence>
<dbReference type="CDD" id="cd01767">
    <property type="entry name" value="UBX"/>
    <property type="match status" value="1"/>
</dbReference>
<evidence type="ECO:0000256" key="6">
    <source>
        <dbReference type="SAM" id="MobiDB-lite"/>
    </source>
</evidence>
<feature type="compositionally biased region" description="Polar residues" evidence="6">
    <location>
        <begin position="184"/>
        <end position="197"/>
    </location>
</feature>
<dbReference type="SUPFAM" id="SSF54236">
    <property type="entry name" value="Ubiquitin-like"/>
    <property type="match status" value="1"/>
</dbReference>
<dbReference type="Gene3D" id="3.10.20.90">
    <property type="entry name" value="Phosphatidylinositol 3-kinase Catalytic Subunit, Chain A, domain 1"/>
    <property type="match status" value="1"/>
</dbReference>
<feature type="region of interest" description="Disordered" evidence="6">
    <location>
        <begin position="153"/>
        <end position="252"/>
    </location>
</feature>
<evidence type="ECO:0000313" key="8">
    <source>
        <dbReference type="EMBL" id="KAJ8901637.1"/>
    </source>
</evidence>
<dbReference type="GO" id="GO:0006986">
    <property type="term" value="P:response to unfolded protein"/>
    <property type="evidence" value="ECO:0007669"/>
    <property type="project" value="UniProtKB-KW"/>
</dbReference>
<evidence type="ECO:0000256" key="3">
    <source>
        <dbReference type="ARBA" id="ARBA00038812"/>
    </source>
</evidence>
<comment type="subcellular location">
    <subcellularLocation>
        <location evidence="1">Endoplasmic reticulum membrane</location>
        <topology evidence="1">Peripheral membrane protein</topology>
    </subcellularLocation>
</comment>
<feature type="compositionally biased region" description="Basic and acidic residues" evidence="6">
    <location>
        <begin position="232"/>
        <end position="249"/>
    </location>
</feature>
<reference evidence="8 9" key="1">
    <citation type="journal article" date="2023" name="Nat. Commun.">
        <title>Origin of minicircular mitochondrial genomes in red algae.</title>
        <authorList>
            <person name="Lee Y."/>
            <person name="Cho C.H."/>
            <person name="Lee Y.M."/>
            <person name="Park S.I."/>
            <person name="Yang J.H."/>
            <person name="West J.A."/>
            <person name="Bhattacharya D."/>
            <person name="Yoon H.S."/>
        </authorList>
    </citation>
    <scope>NUCLEOTIDE SEQUENCE [LARGE SCALE GENOMIC DNA]</scope>
    <source>
        <strain evidence="8 9">CCMP1338</strain>
        <tissue evidence="8">Whole cell</tissue>
    </source>
</reference>
<accession>A0AAV8UJX3</accession>
<evidence type="ECO:0000256" key="2">
    <source>
        <dbReference type="ARBA" id="ARBA00023230"/>
    </source>
</evidence>
<dbReference type="EMBL" id="JAMWBK010000010">
    <property type="protein sequence ID" value="KAJ8901637.1"/>
    <property type="molecule type" value="Genomic_DNA"/>
</dbReference>
<dbReference type="Proteomes" id="UP001157974">
    <property type="component" value="Unassembled WGS sequence"/>
</dbReference>